<dbReference type="EMBL" id="JANHOG010000884">
    <property type="protein sequence ID" value="KAJ3550777.1"/>
    <property type="molecule type" value="Genomic_DNA"/>
</dbReference>
<protein>
    <submittedName>
        <fullName evidence="1">Uncharacterized protein</fullName>
    </submittedName>
</protein>
<accession>A0ACC1T127</accession>
<evidence type="ECO:0000313" key="1">
    <source>
        <dbReference type="EMBL" id="KAJ3550777.1"/>
    </source>
</evidence>
<sequence length="915" mass="101363">MFAKLPQKLPFGLLDDEAKLAFRSKPGGIAKLATTRNIPESDSYWNQYLQLFDSASDVFTLISPHDVRRALYEAPENVACLLRVITGRLFNLVSDHTFPTPPNASVASFATSLLRSSTGTQDRSTTKEVLNCLRVLQRVLPVVFELETDSSRLEMETFWKRDAAPAEAGTSEEPARAQFVIEDEEEDDEEHGQLTSGPSQKSPAKPEAKLLPSLAERLFSCLIDLLFCCGFTLPTKIQVDHYKINYVIWEKGVGSTVDPGPSQAFESNRTEVLRTLLMLFSKQIYAPPAALFTSPSLYTLHFVQHTPRRDVLTILCSLMNTAMNAPTAGSHNLIGGVAGKLPYNHLVFKGEDTKGNLVGTCLQVLCVLLDFQSGSARDLSGDNESSSPTAKTNAFRYFIAKLHRANDFAFILGGIIGIFQEQMSSIHPLLPGSKRPVPYIVETVIFFWKMIELNKKFRAYVLDSDQAMDVVAYLLCYGLEIKDKPEQHGLCRVISYIIQSLSAERSFGAKLIAPIKVQLPPKWSTLGTSGDFFINSVYNMIATTSGALNSLYPALVIALSNAAPYFKNLSINSSARLMQLFTAFCNPSFLLSDEGHPRLLFFMLEAFNSVLLLNLSDNPNLVYNIVRAHKTFEDLGTFTLAGGLREIRRRELAKEELTRGSVDKGKRRASSLETETPSDDKARMLRSESKDSVDSTADDIEAQRHPRSPEERTTGRPLTSPTIPDASMADAQQTGPSEKARGKMRAGRSMSEDMTGSLERLAATGVGRNGFVPTQEWVTSWQQGLPLDNIMIVTSELFSKISELQASLSGPTANTAIVDLLRSAALEEHLPKPPPLHPRRFVWSDASIVWLTSLIWGEIYVRGMSPLGIWNSTSVRLFYVKHTQVQQRQITETVSNVVGGLLGRTESSQSLRQRT</sequence>
<dbReference type="Proteomes" id="UP001148662">
    <property type="component" value="Unassembled WGS sequence"/>
</dbReference>
<organism evidence="1 2">
    <name type="scientific">Phlebia brevispora</name>
    <dbReference type="NCBI Taxonomy" id="194682"/>
    <lineage>
        <taxon>Eukaryota</taxon>
        <taxon>Fungi</taxon>
        <taxon>Dikarya</taxon>
        <taxon>Basidiomycota</taxon>
        <taxon>Agaricomycotina</taxon>
        <taxon>Agaricomycetes</taxon>
        <taxon>Polyporales</taxon>
        <taxon>Meruliaceae</taxon>
        <taxon>Phlebia</taxon>
    </lineage>
</organism>
<name>A0ACC1T127_9APHY</name>
<keyword evidence="2" id="KW-1185">Reference proteome</keyword>
<reference evidence="1" key="1">
    <citation type="submission" date="2022-07" db="EMBL/GenBank/DDBJ databases">
        <title>Genome Sequence of Phlebia brevispora.</title>
        <authorList>
            <person name="Buettner E."/>
        </authorList>
    </citation>
    <scope>NUCLEOTIDE SEQUENCE</scope>
    <source>
        <strain evidence="1">MPL23</strain>
    </source>
</reference>
<proteinExistence type="predicted"/>
<evidence type="ECO:0000313" key="2">
    <source>
        <dbReference type="Proteomes" id="UP001148662"/>
    </source>
</evidence>
<comment type="caution">
    <text evidence="1">The sequence shown here is derived from an EMBL/GenBank/DDBJ whole genome shotgun (WGS) entry which is preliminary data.</text>
</comment>
<gene>
    <name evidence="1" type="ORF">NM688_g5002</name>
</gene>